<evidence type="ECO:0000256" key="1">
    <source>
        <dbReference type="ARBA" id="ARBA00004496"/>
    </source>
</evidence>
<accession>A0A814UXZ4</accession>
<evidence type="ECO:0000256" key="5">
    <source>
        <dbReference type="SAM" id="MobiDB-lite"/>
    </source>
</evidence>
<dbReference type="GO" id="GO:0030018">
    <property type="term" value="C:Z disc"/>
    <property type="evidence" value="ECO:0007669"/>
    <property type="project" value="TreeGrafter"/>
</dbReference>
<dbReference type="EMBL" id="CAJNOM010000175">
    <property type="protein sequence ID" value="CAF1181625.1"/>
    <property type="molecule type" value="Genomic_DNA"/>
</dbReference>
<comment type="similarity">
    <text evidence="4">Belongs to the synaptopodin family.</text>
</comment>
<reference evidence="8" key="1">
    <citation type="submission" date="2021-02" db="EMBL/GenBank/DDBJ databases">
        <authorList>
            <person name="Nowell W R."/>
        </authorList>
    </citation>
    <scope>NUCLEOTIDE SEQUENCE</scope>
</reference>
<feature type="compositionally biased region" description="Polar residues" evidence="5">
    <location>
        <begin position="213"/>
        <end position="231"/>
    </location>
</feature>
<feature type="compositionally biased region" description="Low complexity" evidence="5">
    <location>
        <begin position="232"/>
        <end position="256"/>
    </location>
</feature>
<evidence type="ECO:0000313" key="9">
    <source>
        <dbReference type="Proteomes" id="UP000663832"/>
    </source>
</evidence>
<keyword evidence="9" id="KW-1185">Reference proteome</keyword>
<dbReference type="PANTHER" id="PTHR24217:SF0">
    <property type="entry name" value="PDZ DOMAIN-CONTAINING PROTEIN"/>
    <property type="match status" value="1"/>
</dbReference>
<feature type="compositionally biased region" description="Polar residues" evidence="5">
    <location>
        <begin position="816"/>
        <end position="847"/>
    </location>
</feature>
<dbReference type="AlphaFoldDB" id="A0A814UXZ4"/>
<organism evidence="8 9">
    <name type="scientific">Adineta steineri</name>
    <dbReference type="NCBI Taxonomy" id="433720"/>
    <lineage>
        <taxon>Eukaryota</taxon>
        <taxon>Metazoa</taxon>
        <taxon>Spiralia</taxon>
        <taxon>Gnathifera</taxon>
        <taxon>Rotifera</taxon>
        <taxon>Eurotatoria</taxon>
        <taxon>Bdelloidea</taxon>
        <taxon>Adinetida</taxon>
        <taxon>Adinetidae</taxon>
        <taxon>Adineta</taxon>
    </lineage>
</organism>
<feature type="domain" description="PDZ" evidence="6">
    <location>
        <begin position="1"/>
        <end position="85"/>
    </location>
</feature>
<evidence type="ECO:0000313" key="8">
    <source>
        <dbReference type="EMBL" id="CAF1181625.1"/>
    </source>
</evidence>
<dbReference type="GO" id="GO:0032233">
    <property type="term" value="P:positive regulation of actin filament bundle assembly"/>
    <property type="evidence" value="ECO:0007669"/>
    <property type="project" value="TreeGrafter"/>
</dbReference>
<dbReference type="Proteomes" id="UP000663877">
    <property type="component" value="Unassembled WGS sequence"/>
</dbReference>
<dbReference type="GO" id="GO:0015629">
    <property type="term" value="C:actin cytoskeleton"/>
    <property type="evidence" value="ECO:0007669"/>
    <property type="project" value="TreeGrafter"/>
</dbReference>
<feature type="compositionally biased region" description="Basic and acidic residues" evidence="5">
    <location>
        <begin position="715"/>
        <end position="725"/>
    </location>
</feature>
<evidence type="ECO:0000256" key="4">
    <source>
        <dbReference type="ARBA" id="ARBA00038161"/>
    </source>
</evidence>
<dbReference type="PANTHER" id="PTHR24217">
    <property type="entry name" value="PUTATIVE-RELATED"/>
    <property type="match status" value="1"/>
</dbReference>
<feature type="compositionally biased region" description="Pro residues" evidence="5">
    <location>
        <begin position="647"/>
        <end position="670"/>
    </location>
</feature>
<dbReference type="InterPro" id="IPR001478">
    <property type="entry name" value="PDZ"/>
</dbReference>
<dbReference type="Proteomes" id="UP000663832">
    <property type="component" value="Unassembled WGS sequence"/>
</dbReference>
<feature type="compositionally biased region" description="Polar residues" evidence="5">
    <location>
        <begin position="606"/>
        <end position="620"/>
    </location>
</feature>
<feature type="region of interest" description="Disordered" evidence="5">
    <location>
        <begin position="605"/>
        <end position="847"/>
    </location>
</feature>
<sequence>MSVNRKTVVLRGGAPWGFRLSSSSRTPVYIDKVRSQSKAALGGLTTGDTLVSVNGVPSVQQSLREINDVIGSVRDQLVLEVQSSTQPRSNRFDSTSSLDTKENSPVYSLQRITPQSPSMDYHQYNNSSRITPAYPSYTSTTGYNQYDNHRDPRYTDSYGRSIQNPLPAMFRTATMASNSPQTPSASTRGQQYSYHLPTSNSMYDTPRNYNGAMSSGYVSDTNDVRRSSISMRPTNSSNSNIRRTTNNNNINNNPNPQQSYYSKPATTYNTRIIQNNDQSYFSDSEYASSGPRYTKISRQANPVRRPSNVVLPIRSITSKAYDEYVPPQQPKQQPIDVYRYQQEQREREQREREQREREQRERERERQEQIQRQLYEQQQAAAAAAAARYNLSQDHRRKSDPTIDHELGADLLKSPIANKKVYADSSFFKTSFNTYPTIEEQKKMAHKIASILQGGDPTSKGASKFERQRQRAEKYTLEAEANATPTLSTSNYRPLRPVQTNDIPFTHHPPPPPPPFDTSNVPDCIKHSLDQAQYVNPLRYVGAPDNFKQMHMQEHVTHTNVSPQAAMSLVADLNANRGKGAALFQKRKARSEKWVVDENNVKKQGFQPTSTHISPTSQPWGQVAPDSWSGDEGPYTGPNFSPVRPKFNPPAPPSAAPSVPEPILSPPPTQNAPRFGDFNAKPKGFGSWNTENVAPKSPRGSIDSRKPLNLAMEPSIREGIAESHMRNASQPFSPPYNSQPLFSPNSQQQQNNDFFNFPSSNVLGKWKNQEYSPWNQSSAQDSQRSQMPMTREGIDQLRQRLTQQNPPPPQPVNQPYSAYNQRSGNSASYNPYPSTQGPPQQQHFTDL</sequence>
<dbReference type="PROSITE" id="PS50106">
    <property type="entry name" value="PDZ"/>
    <property type="match status" value="1"/>
</dbReference>
<evidence type="ECO:0000256" key="3">
    <source>
        <dbReference type="ARBA" id="ARBA00022553"/>
    </source>
</evidence>
<feature type="region of interest" description="Disordered" evidence="5">
    <location>
        <begin position="82"/>
        <end position="106"/>
    </location>
</feature>
<dbReference type="InterPro" id="IPR051976">
    <property type="entry name" value="Synaptopodin_domain"/>
</dbReference>
<proteinExistence type="inferred from homology"/>
<evidence type="ECO:0000313" key="7">
    <source>
        <dbReference type="EMBL" id="CAF0944903.1"/>
    </source>
</evidence>
<name>A0A814UXZ4_9BILA</name>
<comment type="subcellular location">
    <subcellularLocation>
        <location evidence="1">Cytoplasm</location>
    </subcellularLocation>
</comment>
<comment type="caution">
    <text evidence="8">The sequence shown here is derived from an EMBL/GenBank/DDBJ whole genome shotgun (WGS) entry which is preliminary data.</text>
</comment>
<feature type="compositionally biased region" description="Polar residues" evidence="5">
    <location>
        <begin position="769"/>
        <end position="788"/>
    </location>
</feature>
<dbReference type="SMART" id="SM00228">
    <property type="entry name" value="PDZ"/>
    <property type="match status" value="1"/>
</dbReference>
<feature type="region of interest" description="Disordered" evidence="5">
    <location>
        <begin position="213"/>
        <end position="262"/>
    </location>
</feature>
<evidence type="ECO:0000259" key="6">
    <source>
        <dbReference type="PROSITE" id="PS50106"/>
    </source>
</evidence>
<feature type="region of interest" description="Disordered" evidence="5">
    <location>
        <begin position="341"/>
        <end position="370"/>
    </location>
</feature>
<dbReference type="GO" id="GO:0003779">
    <property type="term" value="F:actin binding"/>
    <property type="evidence" value="ECO:0007669"/>
    <property type="project" value="TreeGrafter"/>
</dbReference>
<dbReference type="GO" id="GO:0005634">
    <property type="term" value="C:nucleus"/>
    <property type="evidence" value="ECO:0007669"/>
    <property type="project" value="TreeGrafter"/>
</dbReference>
<evidence type="ECO:0000256" key="2">
    <source>
        <dbReference type="ARBA" id="ARBA00022490"/>
    </source>
</evidence>
<dbReference type="OrthoDB" id="300641at2759"/>
<gene>
    <name evidence="7" type="ORF">BJG266_LOCUS12872</name>
    <name evidence="8" type="ORF">QVE165_LOCUS24715</name>
</gene>
<dbReference type="SUPFAM" id="SSF50156">
    <property type="entry name" value="PDZ domain-like"/>
    <property type="match status" value="1"/>
</dbReference>
<feature type="compositionally biased region" description="Low complexity" evidence="5">
    <location>
        <begin position="738"/>
        <end position="761"/>
    </location>
</feature>
<keyword evidence="3" id="KW-0597">Phosphoprotein</keyword>
<feature type="compositionally biased region" description="Basic and acidic residues" evidence="5">
    <location>
        <begin position="342"/>
        <end position="369"/>
    </location>
</feature>
<dbReference type="EMBL" id="CAJNOI010000050">
    <property type="protein sequence ID" value="CAF0944903.1"/>
    <property type="molecule type" value="Genomic_DNA"/>
</dbReference>
<feature type="region of interest" description="Disordered" evidence="5">
    <location>
        <begin position="281"/>
        <end position="301"/>
    </location>
</feature>
<dbReference type="Pfam" id="PF00595">
    <property type="entry name" value="PDZ"/>
    <property type="match status" value="1"/>
</dbReference>
<dbReference type="Gene3D" id="2.30.42.10">
    <property type="match status" value="1"/>
</dbReference>
<dbReference type="InterPro" id="IPR036034">
    <property type="entry name" value="PDZ_sf"/>
</dbReference>
<protein>
    <recommendedName>
        <fullName evidence="6">PDZ domain-containing protein</fullName>
    </recommendedName>
</protein>
<keyword evidence="2" id="KW-0963">Cytoplasm</keyword>